<dbReference type="SMART" id="SM00347">
    <property type="entry name" value="HTH_MARR"/>
    <property type="match status" value="1"/>
</dbReference>
<gene>
    <name evidence="2" type="ORF">COS11_00520</name>
</gene>
<dbReference type="AlphaFoldDB" id="A0A2M7EAM9"/>
<organism evidence="2 3">
    <name type="scientific">bacterium (Candidatus Ratteibacteria) CG01_land_8_20_14_3_00_40_19</name>
    <dbReference type="NCBI Taxonomy" id="2014290"/>
    <lineage>
        <taxon>Bacteria</taxon>
        <taxon>Candidatus Ratteibacteria</taxon>
    </lineage>
</organism>
<evidence type="ECO:0000313" key="2">
    <source>
        <dbReference type="EMBL" id="PIV64751.1"/>
    </source>
</evidence>
<name>A0A2M7EAM9_9BACT</name>
<proteinExistence type="predicted"/>
<reference evidence="3" key="1">
    <citation type="submission" date="2017-09" db="EMBL/GenBank/DDBJ databases">
        <title>Depth-based differentiation of microbial function through sediment-hosted aquifers and enrichment of novel symbionts in the deep terrestrial subsurface.</title>
        <authorList>
            <person name="Probst A.J."/>
            <person name="Ladd B."/>
            <person name="Jarett J.K."/>
            <person name="Geller-Mcgrath D.E."/>
            <person name="Sieber C.M.K."/>
            <person name="Emerson J.B."/>
            <person name="Anantharaman K."/>
            <person name="Thomas B.C."/>
            <person name="Malmstrom R."/>
            <person name="Stieglmeier M."/>
            <person name="Klingl A."/>
            <person name="Woyke T."/>
            <person name="Ryan C.M."/>
            <person name="Banfield J.F."/>
        </authorList>
    </citation>
    <scope>NUCLEOTIDE SEQUENCE [LARGE SCALE GENOMIC DNA]</scope>
</reference>
<evidence type="ECO:0000259" key="1">
    <source>
        <dbReference type="SMART" id="SM00347"/>
    </source>
</evidence>
<comment type="caution">
    <text evidence="2">The sequence shown here is derived from an EMBL/GenBank/DDBJ whole genome shotgun (WGS) entry which is preliminary data.</text>
</comment>
<dbReference type="InterPro" id="IPR036390">
    <property type="entry name" value="WH_DNA-bd_sf"/>
</dbReference>
<dbReference type="EMBL" id="PETL01000030">
    <property type="protein sequence ID" value="PIV64751.1"/>
    <property type="molecule type" value="Genomic_DNA"/>
</dbReference>
<dbReference type="Pfam" id="PF13412">
    <property type="entry name" value="HTH_24"/>
    <property type="match status" value="1"/>
</dbReference>
<accession>A0A2M7EAM9</accession>
<protein>
    <recommendedName>
        <fullName evidence="1">HTH marR-type domain-containing protein</fullName>
    </recommendedName>
</protein>
<evidence type="ECO:0000313" key="3">
    <source>
        <dbReference type="Proteomes" id="UP000228886"/>
    </source>
</evidence>
<feature type="domain" description="HTH marR-type" evidence="1">
    <location>
        <begin position="1"/>
        <end position="97"/>
    </location>
</feature>
<dbReference type="SUPFAM" id="SSF46785">
    <property type="entry name" value="Winged helix' DNA-binding domain"/>
    <property type="match status" value="1"/>
</dbReference>
<dbReference type="Gene3D" id="1.10.10.10">
    <property type="entry name" value="Winged helix-like DNA-binding domain superfamily/Winged helix DNA-binding domain"/>
    <property type="match status" value="1"/>
</dbReference>
<dbReference type="GO" id="GO:0003700">
    <property type="term" value="F:DNA-binding transcription factor activity"/>
    <property type="evidence" value="ECO:0007669"/>
    <property type="project" value="InterPro"/>
</dbReference>
<dbReference type="InterPro" id="IPR000835">
    <property type="entry name" value="HTH_MarR-typ"/>
</dbReference>
<dbReference type="InterPro" id="IPR036388">
    <property type="entry name" value="WH-like_DNA-bd_sf"/>
</dbReference>
<dbReference type="Proteomes" id="UP000228886">
    <property type="component" value="Unassembled WGS sequence"/>
</dbReference>
<sequence>MDNSGIGEKEYKLLSQVSKDPAGTQREISRQLGFSLGMTNLLLKRLIRKGYIKISQLNRRKVKYFLTPAGIAQKIKRTHQYLSYTFHSLKEIRAKIQTLLLEEYRKGRRKFIILGNGELADITEIALRNLSKKDIKYSKVAKGETDDANSLLLITNPKQEIKNDKTPSLNLLDAIANFNISS</sequence>